<dbReference type="GO" id="GO:0032259">
    <property type="term" value="P:methylation"/>
    <property type="evidence" value="ECO:0007669"/>
    <property type="project" value="UniProtKB-KW"/>
</dbReference>
<dbReference type="InterPro" id="IPR016980">
    <property type="entry name" value="S-AdoMet-dep_MeTrfase_Alr7345"/>
</dbReference>
<protein>
    <submittedName>
        <fullName evidence="1">Methyltransferase</fullName>
    </submittedName>
</protein>
<keyword evidence="2" id="KW-1185">Reference proteome</keyword>
<name>A0A6N8F4K3_9GAMM</name>
<reference evidence="1 2" key="1">
    <citation type="submission" date="2019-11" db="EMBL/GenBank/DDBJ databases">
        <title>P. haliotis isolates from Z. marina roots.</title>
        <authorList>
            <person name="Cohen M."/>
            <person name="Jospin G."/>
            <person name="Eisen J.A."/>
            <person name="Coil D.A."/>
        </authorList>
    </citation>
    <scope>NUCLEOTIDE SEQUENCE [LARGE SCALE GENOMIC DNA]</scope>
    <source>
        <strain evidence="1 2">UCD-MCMsp1aY</strain>
    </source>
</reference>
<dbReference type="Proteomes" id="UP000439994">
    <property type="component" value="Unassembled WGS sequence"/>
</dbReference>
<gene>
    <name evidence="1" type="ORF">GNP35_03220</name>
</gene>
<dbReference type="OrthoDB" id="9801692at2"/>
<dbReference type="EMBL" id="WOCD01000001">
    <property type="protein sequence ID" value="MUH71596.1"/>
    <property type="molecule type" value="Genomic_DNA"/>
</dbReference>
<organism evidence="1 2">
    <name type="scientific">Psychrosphaera haliotis</name>
    <dbReference type="NCBI Taxonomy" id="555083"/>
    <lineage>
        <taxon>Bacteria</taxon>
        <taxon>Pseudomonadati</taxon>
        <taxon>Pseudomonadota</taxon>
        <taxon>Gammaproteobacteria</taxon>
        <taxon>Alteromonadales</taxon>
        <taxon>Pseudoalteromonadaceae</taxon>
        <taxon>Psychrosphaera</taxon>
    </lineage>
</organism>
<dbReference type="SUPFAM" id="SSF53335">
    <property type="entry name" value="S-adenosyl-L-methionine-dependent methyltransferases"/>
    <property type="match status" value="1"/>
</dbReference>
<keyword evidence="1" id="KW-0808">Transferase</keyword>
<proteinExistence type="predicted"/>
<evidence type="ECO:0000313" key="2">
    <source>
        <dbReference type="Proteomes" id="UP000439994"/>
    </source>
</evidence>
<comment type="caution">
    <text evidence="1">The sequence shown here is derived from an EMBL/GenBank/DDBJ whole genome shotgun (WGS) entry which is preliminary data.</text>
</comment>
<evidence type="ECO:0000313" key="1">
    <source>
        <dbReference type="EMBL" id="MUH71596.1"/>
    </source>
</evidence>
<accession>A0A6N8F4K3</accession>
<keyword evidence="1" id="KW-0489">Methyltransferase</keyword>
<dbReference type="GO" id="GO:0008168">
    <property type="term" value="F:methyltransferase activity"/>
    <property type="evidence" value="ECO:0007669"/>
    <property type="project" value="UniProtKB-KW"/>
</dbReference>
<dbReference type="AlphaFoldDB" id="A0A6N8F4K3"/>
<sequence length="259" mass="28935">MSNEVETNVDGIAPILSGDHRSEVNKARDAYRHPQKIIEFYDIKPSDTVLEVWPGNGWYSEILGPYLKDKGQLVAATFGINNENSKDKRLAFWTKIAIEYREKMSDEELYGEVVFTEFEPPERLDVAEVDSIDKALIIRSLHIWDEVGQMQQGLQSVFKALKPGGVLGVVQHRSTQISDFASSAPEGYLAENYVIQAAENAGFELVASSDINSNPNDTKDYPKGVYTLPPTLAMGALDQDKYIAIGESDRMTLKFVKPK</sequence>
<dbReference type="Gene3D" id="3.40.50.150">
    <property type="entry name" value="Vaccinia Virus protein VP39"/>
    <property type="match status" value="1"/>
</dbReference>
<dbReference type="InterPro" id="IPR029063">
    <property type="entry name" value="SAM-dependent_MTases_sf"/>
</dbReference>
<dbReference type="PIRSF" id="PIRSF031679">
    <property type="entry name" value="Mtase_Alr7345_prd"/>
    <property type="match status" value="1"/>
</dbReference>